<dbReference type="GO" id="GO:0051082">
    <property type="term" value="F:unfolded protein binding"/>
    <property type="evidence" value="ECO:0007669"/>
    <property type="project" value="TreeGrafter"/>
</dbReference>
<dbReference type="Gene3D" id="1.25.40.10">
    <property type="entry name" value="Tetratricopeptide repeat domain"/>
    <property type="match status" value="1"/>
</dbReference>
<reference evidence="3 4" key="1">
    <citation type="submission" date="2021-10" db="EMBL/GenBank/DDBJ databases">
        <title>Anaerobic single-cell dispensing facilitates the cultivation of human gut bacteria.</title>
        <authorList>
            <person name="Afrizal A."/>
        </authorList>
    </citation>
    <scope>NUCLEOTIDE SEQUENCE [LARGE SCALE GENOMIC DNA]</scope>
    <source>
        <strain evidence="3 4">CLA-AA-H276</strain>
    </source>
</reference>
<dbReference type="PANTHER" id="PTHR43948">
    <property type="entry name" value="DNAJ HOMOLOG SUBFAMILY B"/>
    <property type="match status" value="1"/>
</dbReference>
<dbReference type="InterPro" id="IPR001623">
    <property type="entry name" value="DnaJ_domain"/>
</dbReference>
<dbReference type="GO" id="GO:0051087">
    <property type="term" value="F:protein-folding chaperone binding"/>
    <property type="evidence" value="ECO:0007669"/>
    <property type="project" value="TreeGrafter"/>
</dbReference>
<dbReference type="InterPro" id="IPR036869">
    <property type="entry name" value="J_dom_sf"/>
</dbReference>
<dbReference type="PROSITE" id="PS50076">
    <property type="entry name" value="DNAJ_2"/>
    <property type="match status" value="1"/>
</dbReference>
<keyword evidence="4" id="KW-1185">Reference proteome</keyword>
<proteinExistence type="predicted"/>
<dbReference type="Proteomes" id="UP001198220">
    <property type="component" value="Unassembled WGS sequence"/>
</dbReference>
<dbReference type="RefSeq" id="WP_334301336.1">
    <property type="nucleotide sequence ID" value="NZ_JAJEPS010000001.1"/>
</dbReference>
<dbReference type="GO" id="GO:0006260">
    <property type="term" value="P:DNA replication"/>
    <property type="evidence" value="ECO:0007669"/>
    <property type="project" value="UniProtKB-KW"/>
</dbReference>
<keyword evidence="1" id="KW-0235">DNA replication</keyword>
<dbReference type="SUPFAM" id="SSF48452">
    <property type="entry name" value="TPR-like"/>
    <property type="match status" value="1"/>
</dbReference>
<dbReference type="Pfam" id="PF00226">
    <property type="entry name" value="DnaJ"/>
    <property type="match status" value="1"/>
</dbReference>
<name>A0AAE3DA26_9FIRM</name>
<dbReference type="AlphaFoldDB" id="A0AAE3DA26"/>
<accession>A0AAE3DA26</accession>
<organism evidence="3 4">
    <name type="scientific">Hominiventricola filiformis</name>
    <dbReference type="NCBI Taxonomy" id="2885352"/>
    <lineage>
        <taxon>Bacteria</taxon>
        <taxon>Bacillati</taxon>
        <taxon>Bacillota</taxon>
        <taxon>Clostridia</taxon>
        <taxon>Lachnospirales</taxon>
        <taxon>Lachnospiraceae</taxon>
        <taxon>Hominiventricola</taxon>
    </lineage>
</organism>
<evidence type="ECO:0000313" key="3">
    <source>
        <dbReference type="EMBL" id="MCC2124655.1"/>
    </source>
</evidence>
<gene>
    <name evidence="3" type="ORF">LKD36_00505</name>
</gene>
<comment type="caution">
    <text evidence="3">The sequence shown here is derived from an EMBL/GenBank/DDBJ whole genome shotgun (WGS) entry which is preliminary data.</text>
</comment>
<feature type="domain" description="J" evidence="2">
    <location>
        <begin position="3"/>
        <end position="70"/>
    </location>
</feature>
<evidence type="ECO:0000256" key="1">
    <source>
        <dbReference type="ARBA" id="ARBA00022705"/>
    </source>
</evidence>
<sequence length="220" mass="23990">MTDPYEVLGLKRGASDEEIKKAYRNLSRRYHPDANINNPNAAQAEEKFKQVQAAYDQIMKEKEQGYSGYGSTNGYGGYGYGGAGYGSGGTTGSTDEYTMHLNAAMNYIRAGRYNEALNVLSGMEQKNAQWYYLSAIANNGLGNNVVALEHAKQAAAMEPGRMEYQALVSRLQGGGGWYDQMSTPYGGMQVMGNDFCCKLCLANMMCNLCCFGGRGGMFCC</sequence>
<dbReference type="CDD" id="cd06257">
    <property type="entry name" value="DnaJ"/>
    <property type="match status" value="1"/>
</dbReference>
<dbReference type="SUPFAM" id="SSF46565">
    <property type="entry name" value="Chaperone J-domain"/>
    <property type="match status" value="1"/>
</dbReference>
<dbReference type="PANTHER" id="PTHR43948:SF10">
    <property type="entry name" value="MRJ, ISOFORM E"/>
    <property type="match status" value="1"/>
</dbReference>
<dbReference type="GO" id="GO:0044183">
    <property type="term" value="F:protein folding chaperone"/>
    <property type="evidence" value="ECO:0007669"/>
    <property type="project" value="TreeGrafter"/>
</dbReference>
<evidence type="ECO:0000313" key="4">
    <source>
        <dbReference type="Proteomes" id="UP001198220"/>
    </source>
</evidence>
<dbReference type="Gene3D" id="1.10.287.110">
    <property type="entry name" value="DnaJ domain"/>
    <property type="match status" value="1"/>
</dbReference>
<dbReference type="InterPro" id="IPR011990">
    <property type="entry name" value="TPR-like_helical_dom_sf"/>
</dbReference>
<dbReference type="GO" id="GO:0005737">
    <property type="term" value="C:cytoplasm"/>
    <property type="evidence" value="ECO:0007669"/>
    <property type="project" value="TreeGrafter"/>
</dbReference>
<protein>
    <submittedName>
        <fullName evidence="3">J domain-containing protein</fullName>
    </submittedName>
</protein>
<evidence type="ECO:0000259" key="2">
    <source>
        <dbReference type="PROSITE" id="PS50076"/>
    </source>
</evidence>
<dbReference type="PRINTS" id="PR00625">
    <property type="entry name" value="JDOMAIN"/>
</dbReference>
<dbReference type="EMBL" id="JAJEPS010000001">
    <property type="protein sequence ID" value="MCC2124655.1"/>
    <property type="molecule type" value="Genomic_DNA"/>
</dbReference>
<dbReference type="SMART" id="SM00271">
    <property type="entry name" value="DnaJ"/>
    <property type="match status" value="1"/>
</dbReference>